<keyword evidence="3" id="KW-1185">Reference proteome</keyword>
<protein>
    <submittedName>
        <fullName evidence="2">Uncharacterized protein</fullName>
    </submittedName>
</protein>
<comment type="caution">
    <text evidence="2">The sequence shown here is derived from an EMBL/GenBank/DDBJ whole genome shotgun (WGS) entry which is preliminary data.</text>
</comment>
<proteinExistence type="predicted"/>
<reference evidence="2" key="1">
    <citation type="submission" date="2021-09" db="EMBL/GenBank/DDBJ databases">
        <title>The genome of Mauremys mutica provides insights into the evolution of semi-aquatic lifestyle.</title>
        <authorList>
            <person name="Gong S."/>
            <person name="Gao Y."/>
        </authorList>
    </citation>
    <scope>NUCLEOTIDE SEQUENCE</scope>
    <source>
        <strain evidence="2">MM-2020</strain>
        <tissue evidence="2">Muscle</tissue>
    </source>
</reference>
<feature type="non-terminal residue" evidence="2">
    <location>
        <position position="1"/>
    </location>
</feature>
<feature type="region of interest" description="Disordered" evidence="1">
    <location>
        <begin position="35"/>
        <end position="65"/>
    </location>
</feature>
<evidence type="ECO:0000313" key="3">
    <source>
        <dbReference type="Proteomes" id="UP000827986"/>
    </source>
</evidence>
<sequence length="65" mass="7432">SCGLLLIAVYAVLNHCPRESFLKIVRASKYERSLDQRANKLKRKRKKTAEKENSPASVTDGWMKP</sequence>
<name>A0A9D3XT40_9SAUR</name>
<dbReference type="EMBL" id="JAHDVG010000463">
    <property type="protein sequence ID" value="KAH1185681.1"/>
    <property type="molecule type" value="Genomic_DNA"/>
</dbReference>
<evidence type="ECO:0000256" key="1">
    <source>
        <dbReference type="SAM" id="MobiDB-lite"/>
    </source>
</evidence>
<dbReference type="AlphaFoldDB" id="A0A9D3XT40"/>
<gene>
    <name evidence="2" type="ORF">KIL84_018430</name>
</gene>
<dbReference type="Proteomes" id="UP000827986">
    <property type="component" value="Unassembled WGS sequence"/>
</dbReference>
<evidence type="ECO:0000313" key="2">
    <source>
        <dbReference type="EMBL" id="KAH1185681.1"/>
    </source>
</evidence>
<organism evidence="2 3">
    <name type="scientific">Mauremys mutica</name>
    <name type="common">yellowpond turtle</name>
    <dbReference type="NCBI Taxonomy" id="74926"/>
    <lineage>
        <taxon>Eukaryota</taxon>
        <taxon>Metazoa</taxon>
        <taxon>Chordata</taxon>
        <taxon>Craniata</taxon>
        <taxon>Vertebrata</taxon>
        <taxon>Euteleostomi</taxon>
        <taxon>Archelosauria</taxon>
        <taxon>Testudinata</taxon>
        <taxon>Testudines</taxon>
        <taxon>Cryptodira</taxon>
        <taxon>Durocryptodira</taxon>
        <taxon>Testudinoidea</taxon>
        <taxon>Geoemydidae</taxon>
        <taxon>Geoemydinae</taxon>
        <taxon>Mauremys</taxon>
    </lineage>
</organism>
<feature type="non-terminal residue" evidence="2">
    <location>
        <position position="65"/>
    </location>
</feature>
<accession>A0A9D3XT40</accession>
<feature type="compositionally biased region" description="Basic residues" evidence="1">
    <location>
        <begin position="39"/>
        <end position="48"/>
    </location>
</feature>